<evidence type="ECO:0000313" key="1">
    <source>
        <dbReference type="EMBL" id="GAF78597.1"/>
    </source>
</evidence>
<dbReference type="InterPro" id="IPR004165">
    <property type="entry name" value="CoA_trans_fam_I"/>
</dbReference>
<protein>
    <recommendedName>
        <fullName evidence="2">3-oxoacid CoA-transferase</fullName>
    </recommendedName>
</protein>
<organism evidence="1">
    <name type="scientific">marine sediment metagenome</name>
    <dbReference type="NCBI Taxonomy" id="412755"/>
    <lineage>
        <taxon>unclassified sequences</taxon>
        <taxon>metagenomes</taxon>
        <taxon>ecological metagenomes</taxon>
    </lineage>
</organism>
<accession>X0SRT2</accession>
<dbReference type="PANTHER" id="PTHR43293">
    <property type="entry name" value="ACETATE COA-TRANSFERASE YDIF"/>
    <property type="match status" value="1"/>
</dbReference>
<proteinExistence type="predicted"/>
<sequence>MEYNLTELMACVSSRLLEDGKSVLVGTGLPLVSASLAQRLHAPNLLVVFEAGAIGAKIPTIPISVGDSRTCHKAVMAASMDYVMSCAQLGFVDYAFLGAAQMDTYGNLNTTVIGDHAAPKVRLPGSGGGNDAGSLCRSTIILMRHDKRRFVEKLDFLTTPGYLTGPGAREKAGLPAGSGPYRVISQLGVMDFDDETKRMRLISVHPGVTVEEVVENTGFELLIRDEVSETRPPTEAELKLLREEIDSAGIVLGKG</sequence>
<dbReference type="SUPFAM" id="SSF100950">
    <property type="entry name" value="NagB/RpiA/CoA transferase-like"/>
    <property type="match status" value="1"/>
</dbReference>
<reference evidence="1" key="1">
    <citation type="journal article" date="2014" name="Front. Microbiol.">
        <title>High frequency of phylogenetically diverse reductive dehalogenase-homologous genes in deep subseafloor sedimentary metagenomes.</title>
        <authorList>
            <person name="Kawai M."/>
            <person name="Futagami T."/>
            <person name="Toyoda A."/>
            <person name="Takaki Y."/>
            <person name="Nishi S."/>
            <person name="Hori S."/>
            <person name="Arai W."/>
            <person name="Tsubouchi T."/>
            <person name="Morono Y."/>
            <person name="Uchiyama I."/>
            <person name="Ito T."/>
            <person name="Fujiyama A."/>
            <person name="Inagaki F."/>
            <person name="Takami H."/>
        </authorList>
    </citation>
    <scope>NUCLEOTIDE SEQUENCE</scope>
    <source>
        <strain evidence="1">Expedition CK06-06</strain>
    </source>
</reference>
<gene>
    <name evidence="1" type="ORF">S01H1_18210</name>
</gene>
<dbReference type="GO" id="GO:0008410">
    <property type="term" value="F:CoA-transferase activity"/>
    <property type="evidence" value="ECO:0007669"/>
    <property type="project" value="InterPro"/>
</dbReference>
<dbReference type="Gene3D" id="3.40.1080.10">
    <property type="entry name" value="Glutaconate Coenzyme A-transferase"/>
    <property type="match status" value="1"/>
</dbReference>
<dbReference type="PANTHER" id="PTHR43293:SF3">
    <property type="entry name" value="CHOLESTEROL RING-CLEAVING HYDROLASE IPDB SUBUNIT"/>
    <property type="match status" value="1"/>
</dbReference>
<dbReference type="InterPro" id="IPR037171">
    <property type="entry name" value="NagB/RpiA_transferase-like"/>
</dbReference>
<dbReference type="EMBL" id="BARS01009717">
    <property type="protein sequence ID" value="GAF78597.1"/>
    <property type="molecule type" value="Genomic_DNA"/>
</dbReference>
<dbReference type="SMART" id="SM00882">
    <property type="entry name" value="CoA_trans"/>
    <property type="match status" value="1"/>
</dbReference>
<dbReference type="Pfam" id="PF01144">
    <property type="entry name" value="CoA_trans"/>
    <property type="match status" value="1"/>
</dbReference>
<comment type="caution">
    <text evidence="1">The sequence shown here is derived from an EMBL/GenBank/DDBJ whole genome shotgun (WGS) entry which is preliminary data.</text>
</comment>
<dbReference type="AlphaFoldDB" id="X0SRT2"/>
<name>X0SRT2_9ZZZZ</name>
<evidence type="ECO:0008006" key="2">
    <source>
        <dbReference type="Google" id="ProtNLM"/>
    </source>
</evidence>